<dbReference type="RefSeq" id="WP_114793160.1">
    <property type="nucleotide sequence ID" value="NZ_CP139960.1"/>
</dbReference>
<keyword evidence="1" id="KW-1133">Transmembrane helix</keyword>
<evidence type="ECO:0000313" key="5">
    <source>
        <dbReference type="Proteomes" id="UP001325680"/>
    </source>
</evidence>
<organism evidence="4 5">
    <name type="scientific">Niabella yanshanensis</name>
    <dbReference type="NCBI Taxonomy" id="577386"/>
    <lineage>
        <taxon>Bacteria</taxon>
        <taxon>Pseudomonadati</taxon>
        <taxon>Bacteroidota</taxon>
        <taxon>Chitinophagia</taxon>
        <taxon>Chitinophagales</taxon>
        <taxon>Chitinophagaceae</taxon>
        <taxon>Niabella</taxon>
    </lineage>
</organism>
<feature type="transmembrane region" description="Helical" evidence="1">
    <location>
        <begin position="6"/>
        <end position="22"/>
    </location>
</feature>
<dbReference type="PANTHER" id="PTHR34978">
    <property type="entry name" value="POSSIBLE SENSOR-TRANSDUCER PROTEIN BLAR"/>
    <property type="match status" value="1"/>
</dbReference>
<evidence type="ECO:0000313" key="4">
    <source>
        <dbReference type="EMBL" id="WQD39112.1"/>
    </source>
</evidence>
<feature type="transmembrane region" description="Helical" evidence="1">
    <location>
        <begin position="86"/>
        <end position="105"/>
    </location>
</feature>
<keyword evidence="5" id="KW-1185">Reference proteome</keyword>
<gene>
    <name evidence="4" type="ORF">U0035_02990</name>
</gene>
<dbReference type="Pfam" id="PF05569">
    <property type="entry name" value="Peptidase_M56"/>
    <property type="match status" value="1"/>
</dbReference>
<dbReference type="InterPro" id="IPR037682">
    <property type="entry name" value="TonB_C"/>
</dbReference>
<dbReference type="InterPro" id="IPR008756">
    <property type="entry name" value="Peptidase_M56"/>
</dbReference>
<dbReference type="SUPFAM" id="SSF74653">
    <property type="entry name" value="TolA/TonB C-terminal domain"/>
    <property type="match status" value="1"/>
</dbReference>
<protein>
    <submittedName>
        <fullName evidence="4">M56 family metallopeptidase</fullName>
    </submittedName>
</protein>
<dbReference type="CDD" id="cd07341">
    <property type="entry name" value="M56_BlaR1_MecR1_like"/>
    <property type="match status" value="1"/>
</dbReference>
<reference evidence="4 5" key="1">
    <citation type="submission" date="2023-12" db="EMBL/GenBank/DDBJ databases">
        <title>Genome sequencing and assembly of bacterial species from a model synthetic community.</title>
        <authorList>
            <person name="Hogle S.L."/>
        </authorList>
    </citation>
    <scope>NUCLEOTIDE SEQUENCE [LARGE SCALE GENOMIC DNA]</scope>
    <source>
        <strain evidence="4 5">HAMBI_3031</strain>
    </source>
</reference>
<feature type="transmembrane region" description="Helical" evidence="1">
    <location>
        <begin position="34"/>
        <end position="55"/>
    </location>
</feature>
<evidence type="ECO:0000259" key="2">
    <source>
        <dbReference type="Pfam" id="PF03544"/>
    </source>
</evidence>
<accession>A0ABZ0W780</accession>
<dbReference type="Gene3D" id="3.30.1150.10">
    <property type="match status" value="1"/>
</dbReference>
<dbReference type="InterPro" id="IPR052173">
    <property type="entry name" value="Beta-lactam_resp_regulator"/>
</dbReference>
<feature type="transmembrane region" description="Helical" evidence="1">
    <location>
        <begin position="175"/>
        <end position="194"/>
    </location>
</feature>
<dbReference type="Proteomes" id="UP001325680">
    <property type="component" value="Chromosome"/>
</dbReference>
<dbReference type="PANTHER" id="PTHR34978:SF3">
    <property type="entry name" value="SLR0241 PROTEIN"/>
    <property type="match status" value="1"/>
</dbReference>
<name>A0ABZ0W780_9BACT</name>
<evidence type="ECO:0000259" key="3">
    <source>
        <dbReference type="Pfam" id="PF05569"/>
    </source>
</evidence>
<feature type="domain" description="TonB C-terminal" evidence="2">
    <location>
        <begin position="385"/>
        <end position="446"/>
    </location>
</feature>
<dbReference type="Pfam" id="PF03544">
    <property type="entry name" value="TonB_C"/>
    <property type="match status" value="1"/>
</dbReference>
<keyword evidence="1" id="KW-0812">Transmembrane</keyword>
<keyword evidence="1" id="KW-0472">Membrane</keyword>
<sequence>MLTYIIQMIACSGVLYTYYHFFLRNEKFHQYNRFYLLFAIACSLIVPLIKVPVFVKTEMMSNTLYYLMTTEDNVVVTVETGFNWRLLLYVVYTLISITLISRLIVSIRKIFFIKAHGTKKKVEDILFIDTPHSDAPFSFFNWLFWNEKTQLQSVEGQQMFRHEHYHILSKHTLDIIFMEIVLCIFWFNPMFYIYRKEMKVIQEFLADKYAVEKDDSANYAQLLVLRAMGTNSSSLTSPFFNTFLKRRITMLLSSEKTSHHWLKQLLIVPVFVLTASLLIIRCKSADAKTETKISSTPLTTKTKLNTAGITKNTPDQRETEIVAVIKKSAELRSATVEKNSNQLHSKIFSKVDIDAKYDGNWRSFLERNINGQVAVDNGASPGTFTVIIQFVVDENGNVSDLTPLTHHGYGMEEEAIRVIELSGKWTPAVQDGESVKAYRKQPLTFQITEE</sequence>
<evidence type="ECO:0000256" key="1">
    <source>
        <dbReference type="SAM" id="Phobius"/>
    </source>
</evidence>
<dbReference type="EMBL" id="CP139960">
    <property type="protein sequence ID" value="WQD39112.1"/>
    <property type="molecule type" value="Genomic_DNA"/>
</dbReference>
<proteinExistence type="predicted"/>
<feature type="domain" description="Peptidase M56" evidence="3">
    <location>
        <begin position="149"/>
        <end position="251"/>
    </location>
</feature>